<sequence length="518" mass="57080">YVFFCLNLISELPGFYFDEEKKKYFAIKGPIPGSKPSSSSSSSSRTKQKPDPKPLKEPNYQKRNKLKALKLLCSRELSGSVIAVNKKKSNFKEEIEKTQASNPLVVWRYDSTENIGDAALKEFQVDIQTSQGLTRKNILVAGSTGGCLSILRVSKAGQVPPFDEFETQALYGGTECDPVSVLPYKENKREAPRLIWRPAHSHLHAPSSISSIQLIGSSNPSDNSHHIKRALITTLGSSGRGSVFILSLAEEPYIVTPRSLRGNVSSECTIWTSDCSVSGTLAAIGTNVGAALVDLETGAGSYFLRSESDVLALQFHQSKGSIVQCGLRNGAIVSVDVRERPSRLTRHQIRSQSTSGTSQATARKKEWFKLRGNINPSHVLYMPSSLTCMKTLKTYDQYLMASSMDGTIKLYDQRMVKRGVAVQTYEGHVNSHTRIEFGIDPSERFLMSGGEDCYTRIWSIKSGQLLSENKFSNSVPSVVCWSAVEETCNVGFSGQSELKDSIVHGAWLGSREAIFNMF</sequence>
<keyword evidence="1 3" id="KW-0853">WD repeat</keyword>
<reference evidence="5" key="1">
    <citation type="submission" date="2021-01" db="EMBL/GenBank/DDBJ databases">
        <authorList>
            <consortium name="Genoscope - CEA"/>
            <person name="William W."/>
        </authorList>
    </citation>
    <scope>NUCLEOTIDE SEQUENCE</scope>
</reference>
<evidence type="ECO:0000256" key="1">
    <source>
        <dbReference type="ARBA" id="ARBA00022574"/>
    </source>
</evidence>
<proteinExistence type="predicted"/>
<dbReference type="InterPro" id="IPR036322">
    <property type="entry name" value="WD40_repeat_dom_sf"/>
</dbReference>
<keyword evidence="2" id="KW-0677">Repeat</keyword>
<dbReference type="AlphaFoldDB" id="A0A816WLS5"/>
<dbReference type="InterPro" id="IPR052254">
    <property type="entry name" value="CUL4-DDB1_E3_ligase_receptor"/>
</dbReference>
<organism evidence="5">
    <name type="scientific">Brassica napus</name>
    <name type="common">Rape</name>
    <dbReference type="NCBI Taxonomy" id="3708"/>
    <lineage>
        <taxon>Eukaryota</taxon>
        <taxon>Viridiplantae</taxon>
        <taxon>Streptophyta</taxon>
        <taxon>Embryophyta</taxon>
        <taxon>Tracheophyta</taxon>
        <taxon>Spermatophyta</taxon>
        <taxon>Magnoliopsida</taxon>
        <taxon>eudicotyledons</taxon>
        <taxon>Gunneridae</taxon>
        <taxon>Pentapetalae</taxon>
        <taxon>rosids</taxon>
        <taxon>malvids</taxon>
        <taxon>Brassicales</taxon>
        <taxon>Brassicaceae</taxon>
        <taxon>Brassiceae</taxon>
        <taxon>Brassica</taxon>
    </lineage>
</organism>
<feature type="compositionally biased region" description="Basic and acidic residues" evidence="4">
    <location>
        <begin position="48"/>
        <end position="60"/>
    </location>
</feature>
<dbReference type="PROSITE" id="PS50082">
    <property type="entry name" value="WD_REPEATS_2"/>
    <property type="match status" value="1"/>
</dbReference>
<dbReference type="EMBL" id="HG994356">
    <property type="protein sequence ID" value="CAF2136357.1"/>
    <property type="molecule type" value="Genomic_DNA"/>
</dbReference>
<dbReference type="InterPro" id="IPR001680">
    <property type="entry name" value="WD40_rpt"/>
</dbReference>
<protein>
    <submittedName>
        <fullName evidence="5">(rape) hypothetical protein</fullName>
    </submittedName>
</protein>
<name>A0A816WLS5_BRANA</name>
<evidence type="ECO:0000256" key="2">
    <source>
        <dbReference type="ARBA" id="ARBA00022737"/>
    </source>
</evidence>
<feature type="repeat" description="WD" evidence="3">
    <location>
        <begin position="425"/>
        <end position="468"/>
    </location>
</feature>
<dbReference type="PANTHER" id="PTHR44472:SF1">
    <property type="entry name" value="DDB1 AND CUL4 ASSOCIATED FACTOR 4"/>
    <property type="match status" value="1"/>
</dbReference>
<dbReference type="Gene3D" id="2.130.10.10">
    <property type="entry name" value="YVTN repeat-like/Quinoprotein amine dehydrogenase"/>
    <property type="match status" value="1"/>
</dbReference>
<gene>
    <name evidence="5" type="ORF">DARMORV10_A02P04160.1</name>
</gene>
<dbReference type="Proteomes" id="UP001295469">
    <property type="component" value="Chromosome A02"/>
</dbReference>
<dbReference type="PANTHER" id="PTHR44472">
    <property type="entry name" value="DDB1- AND CUL4-ASSOCIATED FACTOR 4-RELATED"/>
    <property type="match status" value="1"/>
</dbReference>
<evidence type="ECO:0000256" key="4">
    <source>
        <dbReference type="SAM" id="MobiDB-lite"/>
    </source>
</evidence>
<dbReference type="SUPFAM" id="SSF50978">
    <property type="entry name" value="WD40 repeat-like"/>
    <property type="match status" value="1"/>
</dbReference>
<evidence type="ECO:0000256" key="3">
    <source>
        <dbReference type="PROSITE-ProRule" id="PRU00221"/>
    </source>
</evidence>
<feature type="region of interest" description="Disordered" evidence="4">
    <location>
        <begin position="32"/>
        <end position="60"/>
    </location>
</feature>
<dbReference type="SMART" id="SM00320">
    <property type="entry name" value="WD40"/>
    <property type="match status" value="2"/>
</dbReference>
<dbReference type="Pfam" id="PF23761">
    <property type="entry name" value="Beta-prop_DCAF4"/>
    <property type="match status" value="1"/>
</dbReference>
<evidence type="ECO:0000313" key="5">
    <source>
        <dbReference type="EMBL" id="CAF2136357.1"/>
    </source>
</evidence>
<feature type="compositionally biased region" description="Low complexity" evidence="4">
    <location>
        <begin position="32"/>
        <end position="44"/>
    </location>
</feature>
<feature type="non-terminal residue" evidence="5">
    <location>
        <position position="518"/>
    </location>
</feature>
<dbReference type="InterPro" id="IPR015943">
    <property type="entry name" value="WD40/YVTN_repeat-like_dom_sf"/>
</dbReference>
<accession>A0A816WLS5</accession>